<evidence type="ECO:0000259" key="4">
    <source>
        <dbReference type="PROSITE" id="PS50995"/>
    </source>
</evidence>
<keyword evidence="2 5" id="KW-0238">DNA-binding</keyword>
<dbReference type="PANTHER" id="PTHR42756:SF1">
    <property type="entry name" value="TRANSCRIPTIONAL REPRESSOR OF EMRAB OPERON"/>
    <property type="match status" value="1"/>
</dbReference>
<keyword evidence="1" id="KW-0805">Transcription regulation</keyword>
<gene>
    <name evidence="5" type="ORF">SAMN02746068_01274</name>
</gene>
<dbReference type="InterPro" id="IPR036390">
    <property type="entry name" value="WH_DNA-bd_sf"/>
</dbReference>
<dbReference type="SUPFAM" id="SSF46785">
    <property type="entry name" value="Winged helix' DNA-binding domain"/>
    <property type="match status" value="1"/>
</dbReference>
<dbReference type="Pfam" id="PF01047">
    <property type="entry name" value="MarR"/>
    <property type="match status" value="1"/>
</dbReference>
<dbReference type="GO" id="GO:0003677">
    <property type="term" value="F:DNA binding"/>
    <property type="evidence" value="ECO:0007669"/>
    <property type="project" value="UniProtKB-KW"/>
</dbReference>
<dbReference type="STRING" id="1122154.SAMN02746068_01274"/>
<name>A0A1K2HCE0_9LACT</name>
<dbReference type="InterPro" id="IPR000835">
    <property type="entry name" value="HTH_MarR-typ"/>
</dbReference>
<proteinExistence type="predicted"/>
<sequence length="144" mass="16563">MEVESCINYMLSVSQNAVFQYFSQQLSVYNLTPAQYGILNCLWNESPLSPKQIGKKLHLEASTVSTILEKLQNNDLIERNIDPNNRRTIQVTPTQKAQNMKFSVETIVSNMNDYILGEFTNEEKEILSKVLLTIIRKHSKHSDK</sequence>
<evidence type="ECO:0000256" key="3">
    <source>
        <dbReference type="ARBA" id="ARBA00023163"/>
    </source>
</evidence>
<dbReference type="PROSITE" id="PS50995">
    <property type="entry name" value="HTH_MARR_2"/>
    <property type="match status" value="1"/>
</dbReference>
<evidence type="ECO:0000313" key="6">
    <source>
        <dbReference type="Proteomes" id="UP000185655"/>
    </source>
</evidence>
<dbReference type="Proteomes" id="UP000185655">
    <property type="component" value="Unassembled WGS sequence"/>
</dbReference>
<evidence type="ECO:0000313" key="5">
    <source>
        <dbReference type="EMBL" id="SFZ74496.1"/>
    </source>
</evidence>
<reference evidence="5 6" key="1">
    <citation type="submission" date="2016-11" db="EMBL/GenBank/DDBJ databases">
        <authorList>
            <person name="Jaros S."/>
            <person name="Januszkiewicz K."/>
            <person name="Wedrychowicz H."/>
        </authorList>
    </citation>
    <scope>NUCLEOTIDE SEQUENCE [LARGE SCALE GENOMIC DNA]</scope>
    <source>
        <strain evidence="5 6">DSM 22330</strain>
    </source>
</reference>
<dbReference type="RefSeq" id="WP_031365856.1">
    <property type="nucleotide sequence ID" value="NZ_FPKS01000005.1"/>
</dbReference>
<dbReference type="Gene3D" id="1.10.10.10">
    <property type="entry name" value="Winged helix-like DNA-binding domain superfamily/Winged helix DNA-binding domain"/>
    <property type="match status" value="1"/>
</dbReference>
<dbReference type="InterPro" id="IPR036388">
    <property type="entry name" value="WH-like_DNA-bd_sf"/>
</dbReference>
<organism evidence="5 6">
    <name type="scientific">Pseudolactococcus chungangensis CAU 28 = DSM 22330</name>
    <dbReference type="NCBI Taxonomy" id="1122154"/>
    <lineage>
        <taxon>Bacteria</taxon>
        <taxon>Bacillati</taxon>
        <taxon>Bacillota</taxon>
        <taxon>Bacilli</taxon>
        <taxon>Lactobacillales</taxon>
        <taxon>Streptococcaceae</taxon>
        <taxon>Pseudolactococcus</taxon>
    </lineage>
</organism>
<dbReference type="PANTHER" id="PTHR42756">
    <property type="entry name" value="TRANSCRIPTIONAL REGULATOR, MARR"/>
    <property type="match status" value="1"/>
</dbReference>
<evidence type="ECO:0000256" key="1">
    <source>
        <dbReference type="ARBA" id="ARBA00023015"/>
    </source>
</evidence>
<dbReference type="OrthoDB" id="158803at2"/>
<protein>
    <submittedName>
        <fullName evidence="5">DNA-binding transcriptional regulator, MarR family</fullName>
    </submittedName>
</protein>
<feature type="domain" description="HTH marR-type" evidence="4">
    <location>
        <begin position="1"/>
        <end position="136"/>
    </location>
</feature>
<dbReference type="AlphaFoldDB" id="A0A1K2HCE0"/>
<dbReference type="GO" id="GO:0003700">
    <property type="term" value="F:DNA-binding transcription factor activity"/>
    <property type="evidence" value="ECO:0007669"/>
    <property type="project" value="InterPro"/>
</dbReference>
<dbReference type="EMBL" id="FPKS01000005">
    <property type="protein sequence ID" value="SFZ74496.1"/>
    <property type="molecule type" value="Genomic_DNA"/>
</dbReference>
<dbReference type="PRINTS" id="PR00598">
    <property type="entry name" value="HTHMARR"/>
</dbReference>
<evidence type="ECO:0000256" key="2">
    <source>
        <dbReference type="ARBA" id="ARBA00023125"/>
    </source>
</evidence>
<keyword evidence="3" id="KW-0804">Transcription</keyword>
<dbReference type="SMART" id="SM00347">
    <property type="entry name" value="HTH_MARR"/>
    <property type="match status" value="1"/>
</dbReference>
<accession>A0A1K2HCE0</accession>